<evidence type="ECO:0000313" key="5">
    <source>
        <dbReference type="Proteomes" id="UP000004892"/>
    </source>
</evidence>
<dbReference type="CDD" id="cd03809">
    <property type="entry name" value="GT4_MtfB-like"/>
    <property type="match status" value="1"/>
</dbReference>
<keyword evidence="5" id="KW-1185">Reference proteome</keyword>
<dbReference type="HOGENOM" id="CLU_009583_27_6_10"/>
<dbReference type="STRING" id="742817.HMPREF9449_01418"/>
<dbReference type="Pfam" id="PF13439">
    <property type="entry name" value="Glyco_transf_4"/>
    <property type="match status" value="1"/>
</dbReference>
<feature type="domain" description="Glycosyltransferase subfamily 4-like N-terminal" evidence="3">
    <location>
        <begin position="58"/>
        <end position="174"/>
    </location>
</feature>
<evidence type="ECO:0000313" key="4">
    <source>
        <dbReference type="EMBL" id="EHP47565.1"/>
    </source>
</evidence>
<dbReference type="InterPro" id="IPR001296">
    <property type="entry name" value="Glyco_trans_1"/>
</dbReference>
<dbReference type="AlphaFoldDB" id="H1DGN2"/>
<dbReference type="InterPro" id="IPR028098">
    <property type="entry name" value="Glyco_trans_4-like_N"/>
</dbReference>
<dbReference type="Proteomes" id="UP000004892">
    <property type="component" value="Unassembled WGS sequence"/>
</dbReference>
<name>H1DGN2_9BACT</name>
<accession>H1DGN2</accession>
<evidence type="ECO:0008006" key="6">
    <source>
        <dbReference type="Google" id="ProtNLM"/>
    </source>
</evidence>
<dbReference type="PANTHER" id="PTHR46401">
    <property type="entry name" value="GLYCOSYLTRANSFERASE WBBK-RELATED"/>
    <property type="match status" value="1"/>
</dbReference>
<protein>
    <recommendedName>
        <fullName evidence="6">Glycosyl transferase family 1 domain-containing protein</fullName>
    </recommendedName>
</protein>
<dbReference type="RefSeq" id="WP_009136566.1">
    <property type="nucleotide sequence ID" value="NZ_JH594596.1"/>
</dbReference>
<keyword evidence="1" id="KW-0808">Transferase</keyword>
<dbReference type="GO" id="GO:0016757">
    <property type="term" value="F:glycosyltransferase activity"/>
    <property type="evidence" value="ECO:0007669"/>
    <property type="project" value="InterPro"/>
</dbReference>
<dbReference type="PANTHER" id="PTHR46401:SF2">
    <property type="entry name" value="GLYCOSYLTRANSFERASE WBBK-RELATED"/>
    <property type="match status" value="1"/>
</dbReference>
<dbReference type="Pfam" id="PF00534">
    <property type="entry name" value="Glycos_transf_1"/>
    <property type="match status" value="1"/>
</dbReference>
<dbReference type="SUPFAM" id="SSF53756">
    <property type="entry name" value="UDP-Glycosyltransferase/glycogen phosphorylase"/>
    <property type="match status" value="1"/>
</dbReference>
<evidence type="ECO:0000259" key="3">
    <source>
        <dbReference type="Pfam" id="PF13439"/>
    </source>
</evidence>
<dbReference type="PATRIC" id="fig|742817.3.peg.1506"/>
<organism evidence="4 5">
    <name type="scientific">Odoribacter laneus YIT 12061</name>
    <dbReference type="NCBI Taxonomy" id="742817"/>
    <lineage>
        <taxon>Bacteria</taxon>
        <taxon>Pseudomonadati</taxon>
        <taxon>Bacteroidota</taxon>
        <taxon>Bacteroidia</taxon>
        <taxon>Bacteroidales</taxon>
        <taxon>Odoribacteraceae</taxon>
        <taxon>Odoribacter</taxon>
    </lineage>
</organism>
<sequence length="379" mass="43822">MKIGYDAKRLYKNFTGLGNYSRTLVGNLQLFYPENEYYLYTPDIRQNEVTDSFLNNAAFHTVMPRGKLKGWWRTSAIKKDLKKDRIDIFHGLSHEIPLRMQHTGIRSVVTIHDIIYRTFPDMYSLIDRKIYDFKFKYACRHADKIIAISECTKKDIIRFFGIPESKIAVIYQAIQPIFYQMQEAGEARKKVERFHIPPDYLLYVGSVNSRKNLLGIVKALRLLPSHLQLPLVIIGNGRGYKKQVEEYASTHRLSQRLIWLNNLTDSSVLQAFYQSARIFIYPSFYEGFGLPVTEALLSKVPVITSSVSSLPEAGGDYCYYVNPSQPEEIAEGIRKIIEDPAFCNKLTAGGYEFAHRQFDPRLLTQKVNDVYRELLSLRS</sequence>
<dbReference type="eggNOG" id="COG0438">
    <property type="taxonomic scope" value="Bacteria"/>
</dbReference>
<dbReference type="EMBL" id="ADMC01000022">
    <property type="protein sequence ID" value="EHP47565.1"/>
    <property type="molecule type" value="Genomic_DNA"/>
</dbReference>
<dbReference type="Gene3D" id="3.40.50.2000">
    <property type="entry name" value="Glycogen Phosphorylase B"/>
    <property type="match status" value="2"/>
</dbReference>
<gene>
    <name evidence="4" type="ORF">HMPREF9449_01418</name>
</gene>
<feature type="domain" description="Glycosyl transferase family 1" evidence="2">
    <location>
        <begin position="197"/>
        <end position="352"/>
    </location>
</feature>
<comment type="caution">
    <text evidence="4">The sequence shown here is derived from an EMBL/GenBank/DDBJ whole genome shotgun (WGS) entry which is preliminary data.</text>
</comment>
<reference evidence="4 5" key="1">
    <citation type="submission" date="2012-01" db="EMBL/GenBank/DDBJ databases">
        <title>The Genome Sequence of Odoribacter laneus YIT 12061.</title>
        <authorList>
            <consortium name="The Broad Institute Genome Sequencing Platform"/>
            <person name="Earl A."/>
            <person name="Ward D."/>
            <person name="Feldgarden M."/>
            <person name="Gevers D."/>
            <person name="Morotomi M."/>
            <person name="Young S.K."/>
            <person name="Zeng Q."/>
            <person name="Gargeya S."/>
            <person name="Fitzgerald M."/>
            <person name="Haas B."/>
            <person name="Abouelleil A."/>
            <person name="Alvarado L."/>
            <person name="Arachchi H.M."/>
            <person name="Berlin A."/>
            <person name="Chapman S.B."/>
            <person name="Gearin G."/>
            <person name="Goldberg J."/>
            <person name="Griggs A."/>
            <person name="Gujja S."/>
            <person name="Hansen M."/>
            <person name="Heiman D."/>
            <person name="Howarth C."/>
            <person name="Larimer J."/>
            <person name="Lui A."/>
            <person name="MacDonald P.J.P."/>
            <person name="McCowen C."/>
            <person name="Montmayeur A."/>
            <person name="Murphy C."/>
            <person name="Neiman D."/>
            <person name="Pearson M."/>
            <person name="Priest M."/>
            <person name="Roberts A."/>
            <person name="Saif S."/>
            <person name="Shea T."/>
            <person name="Sisk P."/>
            <person name="Stolte C."/>
            <person name="Sykes S."/>
            <person name="Wortman J."/>
            <person name="Nusbaum C."/>
            <person name="Birren B."/>
        </authorList>
    </citation>
    <scope>NUCLEOTIDE SEQUENCE [LARGE SCALE GENOMIC DNA]</scope>
    <source>
        <strain evidence="4 5">YIT 12061</strain>
    </source>
</reference>
<evidence type="ECO:0000256" key="1">
    <source>
        <dbReference type="ARBA" id="ARBA00022679"/>
    </source>
</evidence>
<evidence type="ECO:0000259" key="2">
    <source>
        <dbReference type="Pfam" id="PF00534"/>
    </source>
</evidence>
<proteinExistence type="predicted"/>
<dbReference type="GeneID" id="98068991"/>